<dbReference type="Proteomes" id="UP000660668">
    <property type="component" value="Unassembled WGS sequence"/>
</dbReference>
<dbReference type="GO" id="GO:0005886">
    <property type="term" value="C:plasma membrane"/>
    <property type="evidence" value="ECO:0007669"/>
    <property type="project" value="UniProtKB-SubCell"/>
</dbReference>
<feature type="transmembrane region" description="Helical" evidence="5">
    <location>
        <begin position="87"/>
        <end position="107"/>
    </location>
</feature>
<feature type="transmembrane region" description="Helical" evidence="5">
    <location>
        <begin position="146"/>
        <end position="168"/>
    </location>
</feature>
<feature type="transmembrane region" description="Helical" evidence="5">
    <location>
        <begin position="113"/>
        <end position="134"/>
    </location>
</feature>
<evidence type="ECO:0000256" key="2">
    <source>
        <dbReference type="ARBA" id="ARBA00022692"/>
    </source>
</evidence>
<keyword evidence="8" id="KW-1185">Reference proteome</keyword>
<sequence>MRDEGGTRVGWAFVATYAAAYFATSLVLIAPLLVTLALKVNALVGTERAPNSLSLIAATGSFVSLFANPVFGRLSDRTTSSYGMRRPWMLIGLVGGSLGILVVALAQTVAMVLVGWCLAQLFFNAMLAAIVAVLPDQVPVAQRGTVSGILGVCLPVASVGGSYVVNVFAGHELAMFLAPCAIGAVFVVLLVVRLEDRRLDPADRSPWSVRELLGSYYVSPRRHSDFAWAFVSRFMFLFAYALLVTFQAYYLLEHLGTAEDDVPHQVFVGTLVQSSCVVVAALLGGRISDRTGRRKALVAGPAGLYGIALFLISAADDYDGFLVGMALGGVGFGVYLAVDLALVADVLPGPESVAKDLGVLNIAGALPFSLAPAIAPAILAVGQGSYPVLYAVAGVCALVAAAAILPVRQVR</sequence>
<keyword evidence="4 5" id="KW-0472">Membrane</keyword>
<evidence type="ECO:0000313" key="8">
    <source>
        <dbReference type="Proteomes" id="UP000660668"/>
    </source>
</evidence>
<keyword evidence="3 5" id="KW-1133">Transmembrane helix</keyword>
<dbReference type="InterPro" id="IPR011701">
    <property type="entry name" value="MFS"/>
</dbReference>
<evidence type="ECO:0000256" key="5">
    <source>
        <dbReference type="SAM" id="Phobius"/>
    </source>
</evidence>
<reference evidence="7" key="1">
    <citation type="submission" date="2020-11" db="EMBL/GenBank/DDBJ databases">
        <title>Nocardioides cynanchi sp. nov., isolated from soil of rhizosphere of Cynanchum wilfordii.</title>
        <authorList>
            <person name="Lee J.-S."/>
            <person name="Suh M.K."/>
            <person name="Kim J.-S."/>
        </authorList>
    </citation>
    <scope>NUCLEOTIDE SEQUENCE</scope>
    <source>
        <strain evidence="7">KCTC 19276</strain>
    </source>
</reference>
<proteinExistence type="predicted"/>
<comment type="caution">
    <text evidence="7">The sequence shown here is derived from an EMBL/GenBank/DDBJ whole genome shotgun (WGS) entry which is preliminary data.</text>
</comment>
<dbReference type="Pfam" id="PF07690">
    <property type="entry name" value="MFS_1"/>
    <property type="match status" value="1"/>
</dbReference>
<dbReference type="EMBL" id="JADKPO010000055">
    <property type="protein sequence ID" value="MBF4770502.1"/>
    <property type="molecule type" value="Genomic_DNA"/>
</dbReference>
<feature type="transmembrane region" description="Helical" evidence="5">
    <location>
        <begin position="321"/>
        <end position="347"/>
    </location>
</feature>
<accession>A0A930YKK2</accession>
<evidence type="ECO:0000313" key="7">
    <source>
        <dbReference type="EMBL" id="MBF4770502.1"/>
    </source>
</evidence>
<dbReference type="PANTHER" id="PTHR23528:SF1">
    <property type="entry name" value="MAJOR FACILITATOR SUPERFAMILY (MFS) PROFILE DOMAIN-CONTAINING PROTEIN"/>
    <property type="match status" value="1"/>
</dbReference>
<feature type="transmembrane region" description="Helical" evidence="5">
    <location>
        <begin position="359"/>
        <end position="382"/>
    </location>
</feature>
<feature type="transmembrane region" description="Helical" evidence="5">
    <location>
        <begin position="12"/>
        <end position="33"/>
    </location>
</feature>
<keyword evidence="2 5" id="KW-0812">Transmembrane</keyword>
<organism evidence="7 8">
    <name type="scientific">Nocardioides agariphilus</name>
    <dbReference type="NCBI Taxonomy" id="433664"/>
    <lineage>
        <taxon>Bacteria</taxon>
        <taxon>Bacillati</taxon>
        <taxon>Actinomycetota</taxon>
        <taxon>Actinomycetes</taxon>
        <taxon>Propionibacteriales</taxon>
        <taxon>Nocardioidaceae</taxon>
        <taxon>Nocardioides</taxon>
    </lineage>
</organism>
<feature type="transmembrane region" description="Helical" evidence="5">
    <location>
        <begin position="296"/>
        <end position="315"/>
    </location>
</feature>
<dbReference type="Gene3D" id="1.20.1250.20">
    <property type="entry name" value="MFS general substrate transporter like domains"/>
    <property type="match status" value="2"/>
</dbReference>
<dbReference type="InterPro" id="IPR036259">
    <property type="entry name" value="MFS_trans_sf"/>
</dbReference>
<name>A0A930YKK2_9ACTN</name>
<feature type="transmembrane region" description="Helical" evidence="5">
    <location>
        <begin position="264"/>
        <end position="284"/>
    </location>
</feature>
<gene>
    <name evidence="7" type="ORF">ISU10_22235</name>
</gene>
<dbReference type="PROSITE" id="PS50850">
    <property type="entry name" value="MFS"/>
    <property type="match status" value="1"/>
</dbReference>
<dbReference type="InterPro" id="IPR020846">
    <property type="entry name" value="MFS_dom"/>
</dbReference>
<feature type="transmembrane region" description="Helical" evidence="5">
    <location>
        <begin position="226"/>
        <end position="252"/>
    </location>
</feature>
<feature type="transmembrane region" description="Helical" evidence="5">
    <location>
        <begin position="53"/>
        <end position="75"/>
    </location>
</feature>
<feature type="transmembrane region" description="Helical" evidence="5">
    <location>
        <begin position="388"/>
        <end position="407"/>
    </location>
</feature>
<protein>
    <submittedName>
        <fullName evidence="7">MFS transporter</fullName>
    </submittedName>
</protein>
<dbReference type="AlphaFoldDB" id="A0A930YKK2"/>
<dbReference type="RefSeq" id="WP_194698645.1">
    <property type="nucleotide sequence ID" value="NZ_JADKPO010000055.1"/>
</dbReference>
<dbReference type="SUPFAM" id="SSF103473">
    <property type="entry name" value="MFS general substrate transporter"/>
    <property type="match status" value="1"/>
</dbReference>
<evidence type="ECO:0000256" key="1">
    <source>
        <dbReference type="ARBA" id="ARBA00004651"/>
    </source>
</evidence>
<comment type="subcellular location">
    <subcellularLocation>
        <location evidence="1">Cell membrane</location>
        <topology evidence="1">Multi-pass membrane protein</topology>
    </subcellularLocation>
</comment>
<evidence type="ECO:0000259" key="6">
    <source>
        <dbReference type="PROSITE" id="PS50850"/>
    </source>
</evidence>
<evidence type="ECO:0000256" key="4">
    <source>
        <dbReference type="ARBA" id="ARBA00023136"/>
    </source>
</evidence>
<feature type="transmembrane region" description="Helical" evidence="5">
    <location>
        <begin position="174"/>
        <end position="194"/>
    </location>
</feature>
<dbReference type="GO" id="GO:0022857">
    <property type="term" value="F:transmembrane transporter activity"/>
    <property type="evidence" value="ECO:0007669"/>
    <property type="project" value="InterPro"/>
</dbReference>
<feature type="domain" description="Major facilitator superfamily (MFS) profile" evidence="6">
    <location>
        <begin position="11"/>
        <end position="411"/>
    </location>
</feature>
<evidence type="ECO:0000256" key="3">
    <source>
        <dbReference type="ARBA" id="ARBA00022989"/>
    </source>
</evidence>
<dbReference type="PANTHER" id="PTHR23528">
    <property type="match status" value="1"/>
</dbReference>